<keyword evidence="3" id="KW-1185">Reference proteome</keyword>
<dbReference type="GO" id="GO:0016787">
    <property type="term" value="F:hydrolase activity"/>
    <property type="evidence" value="ECO:0007669"/>
    <property type="project" value="UniProtKB-KW"/>
</dbReference>
<name>A0A4R7C6E5_9HYPH</name>
<evidence type="ECO:0000313" key="3">
    <source>
        <dbReference type="Proteomes" id="UP000295122"/>
    </source>
</evidence>
<dbReference type="EMBL" id="SNZR01000011">
    <property type="protein sequence ID" value="TDR94154.1"/>
    <property type="molecule type" value="Genomic_DNA"/>
</dbReference>
<protein>
    <submittedName>
        <fullName evidence="2">Cell wall hydrolase</fullName>
    </submittedName>
</protein>
<dbReference type="InterPro" id="IPR042047">
    <property type="entry name" value="SleB_dom1"/>
</dbReference>
<organism evidence="2 3">
    <name type="scientific">Enterovirga rhinocerotis</name>
    <dbReference type="NCBI Taxonomy" id="1339210"/>
    <lineage>
        <taxon>Bacteria</taxon>
        <taxon>Pseudomonadati</taxon>
        <taxon>Pseudomonadota</taxon>
        <taxon>Alphaproteobacteria</taxon>
        <taxon>Hyphomicrobiales</taxon>
        <taxon>Methylobacteriaceae</taxon>
        <taxon>Enterovirga</taxon>
    </lineage>
</organism>
<dbReference type="Proteomes" id="UP000295122">
    <property type="component" value="Unassembled WGS sequence"/>
</dbReference>
<reference evidence="2 3" key="1">
    <citation type="submission" date="2019-03" db="EMBL/GenBank/DDBJ databases">
        <title>Genomic Encyclopedia of Type Strains, Phase IV (KMG-IV): sequencing the most valuable type-strain genomes for metagenomic binning, comparative biology and taxonomic classification.</title>
        <authorList>
            <person name="Goeker M."/>
        </authorList>
    </citation>
    <scope>NUCLEOTIDE SEQUENCE [LARGE SCALE GENOMIC DNA]</scope>
    <source>
        <strain evidence="2 3">DSM 25903</strain>
    </source>
</reference>
<evidence type="ECO:0000313" key="2">
    <source>
        <dbReference type="EMBL" id="TDR94154.1"/>
    </source>
</evidence>
<comment type="caution">
    <text evidence="2">The sequence shown here is derived from an EMBL/GenBank/DDBJ whole genome shotgun (WGS) entry which is preliminary data.</text>
</comment>
<gene>
    <name evidence="2" type="ORF">EV668_1430</name>
</gene>
<feature type="domain" description="Cell wall hydrolase SleB" evidence="1">
    <location>
        <begin position="65"/>
        <end position="162"/>
    </location>
</feature>
<dbReference type="PROSITE" id="PS51257">
    <property type="entry name" value="PROKAR_LIPOPROTEIN"/>
    <property type="match status" value="1"/>
</dbReference>
<dbReference type="Gene3D" id="1.10.10.2520">
    <property type="entry name" value="Cell wall hydrolase SleB, domain 1"/>
    <property type="match status" value="1"/>
</dbReference>
<keyword evidence="2" id="KW-0378">Hydrolase</keyword>
<evidence type="ECO:0000259" key="1">
    <source>
        <dbReference type="Pfam" id="PF07486"/>
    </source>
</evidence>
<dbReference type="InterPro" id="IPR011105">
    <property type="entry name" value="Cell_wall_hydrolase_SleB"/>
</dbReference>
<dbReference type="AlphaFoldDB" id="A0A4R7C6E5"/>
<dbReference type="RefSeq" id="WP_166652370.1">
    <property type="nucleotide sequence ID" value="NZ_SNZR01000011.1"/>
</dbReference>
<proteinExistence type="predicted"/>
<dbReference type="Pfam" id="PF07486">
    <property type="entry name" value="Hydrolase_2"/>
    <property type="match status" value="1"/>
</dbReference>
<accession>A0A4R7C6E5</accession>
<sequence>MRNGYARRGCGWLATGLLASSLGGCMLTGIDTAEVKPNAKVVATPTSADRDCLTRAMYFEANRSSDEGLLAVGTVVMNRLDNASYPASVCGVVGQPKQFAQGVLTKPMRASDQERIERVADALLAGKRHKGIGGALHFHIAGRTYRYPNMHYVAATGGNRFYVKKTRDGDMPERAPDAVVKTASGLVPIKVAFAEATP</sequence>